<proteinExistence type="predicted"/>
<dbReference type="Proteomes" id="UP000242381">
    <property type="component" value="Unassembled WGS sequence"/>
</dbReference>
<name>A0A1X0RW31_RHIZD</name>
<accession>A0A1X0RW31</accession>
<reference evidence="1 2" key="1">
    <citation type="journal article" date="2016" name="Proc. Natl. Acad. Sci. U.S.A.">
        <title>Lipid metabolic changes in an early divergent fungus govern the establishment of a mutualistic symbiosis with endobacteria.</title>
        <authorList>
            <person name="Lastovetsky O.A."/>
            <person name="Gaspar M.L."/>
            <person name="Mondo S.J."/>
            <person name="LaButti K.M."/>
            <person name="Sandor L."/>
            <person name="Grigoriev I.V."/>
            <person name="Henry S.A."/>
            <person name="Pawlowska T.E."/>
        </authorList>
    </citation>
    <scope>NUCLEOTIDE SEQUENCE [LARGE SCALE GENOMIC DNA]</scope>
    <source>
        <strain evidence="1 2">ATCC 11559</strain>
    </source>
</reference>
<dbReference type="AlphaFoldDB" id="A0A1X0RW31"/>
<gene>
    <name evidence="1" type="ORF">BCV71DRAFT_272203</name>
</gene>
<dbReference type="EMBL" id="KV921393">
    <property type="protein sequence ID" value="ORE16209.1"/>
    <property type="molecule type" value="Genomic_DNA"/>
</dbReference>
<dbReference type="VEuPathDB" id="FungiDB:BCV72DRAFT_302767"/>
<organism evidence="1 2">
    <name type="scientific">Rhizopus microsporus</name>
    <dbReference type="NCBI Taxonomy" id="58291"/>
    <lineage>
        <taxon>Eukaryota</taxon>
        <taxon>Fungi</taxon>
        <taxon>Fungi incertae sedis</taxon>
        <taxon>Mucoromycota</taxon>
        <taxon>Mucoromycotina</taxon>
        <taxon>Mucoromycetes</taxon>
        <taxon>Mucorales</taxon>
        <taxon>Mucorineae</taxon>
        <taxon>Rhizopodaceae</taxon>
        <taxon>Rhizopus</taxon>
    </lineage>
</organism>
<evidence type="ECO:0000313" key="1">
    <source>
        <dbReference type="EMBL" id="ORE16209.1"/>
    </source>
</evidence>
<evidence type="ECO:0000313" key="2">
    <source>
        <dbReference type="Proteomes" id="UP000242381"/>
    </source>
</evidence>
<protein>
    <submittedName>
        <fullName evidence="1">Uncharacterized protein</fullName>
    </submittedName>
</protein>
<sequence length="327" mass="37742">MPLLPVAHELYGYIFQIKRDIILSYFLTFRLIYNIFYDIFGDLSFDIIPLYDFAITNAHNLLRFSAILLKQATGFTLLPFKFRSWSLPPVAKHGINLMSTTAFGDNYNVELKEVLWEHVVNTDHLQKSRQRKQNSINTNNEKKKKNKITLEYGISFDGHMVSVLFSAETIEMLPEANDDEQLALRSVDISSGKRGQHDRRVMFAYGDASLPSSMRSFTPTPSKIRLRLEKNRVKWCIDDNNRIIIRSSSCSDITQTGYVPIVQLKLCRQCSAGNAHDRNLVWNRDVNAALIIRSILVYYVHNNYNIRSRHAAFSRVLEPALSRLLHL</sequence>